<keyword evidence="3" id="KW-1133">Transmembrane helix</keyword>
<sequence length="457" mass="51148">MTYLQSRAGNKQNDHKTAASAELFAVSALLQLQRRIWAVRNIEELAFVAANETHLMVPYRQAILWTQDKGVVAVSGVAVPEKDAPFIQWLHRLLTELATDDSPRPIGPPDLEPDDAREWHNWLPNHGFVAPLIGRDGKRFGLLLLVRDMDWSTADGQLVGHLVATCGHAWVSLKKPGKRTLARPTVKKWSLGILLLALISSIFIPVPLMVLAPAEIVPVNPTVVRSPLEGVVDRVWVHPNQKVPKNEPLFDLDKTTLNSRLDVAEKTLYTVEAEYRQTAQQAMVDQHSKARLAILEGKIDEQRSEIKHLQALIARSQVTSPQEGIIILDDPTEWIGRPVMVGERVMMVADEFNTEVEAWVSVGDAIALSPGAMVTLFLNADPLHAIKARLRSFSYEATPRPDGNLAHRVRAVFRDTELRQRIRIGLRGTARITGRRVILAYWLFRRPLAAVRQTLGL</sequence>
<evidence type="ECO:0000313" key="4">
    <source>
        <dbReference type="EMBL" id="VFJ75231.1"/>
    </source>
</evidence>
<dbReference type="SUPFAM" id="SSF111369">
    <property type="entry name" value="HlyD-like secretion proteins"/>
    <property type="match status" value="1"/>
</dbReference>
<dbReference type="GO" id="GO:0030313">
    <property type="term" value="C:cell envelope"/>
    <property type="evidence" value="ECO:0007669"/>
    <property type="project" value="UniProtKB-SubCell"/>
</dbReference>
<dbReference type="InterPro" id="IPR050465">
    <property type="entry name" value="UPF0194_transport"/>
</dbReference>
<comment type="subcellular location">
    <subcellularLocation>
        <location evidence="1">Cell envelope</location>
    </subcellularLocation>
</comment>
<evidence type="ECO:0000256" key="3">
    <source>
        <dbReference type="SAM" id="Phobius"/>
    </source>
</evidence>
<dbReference type="EMBL" id="CAADFE010000070">
    <property type="protein sequence ID" value="VFJ75231.1"/>
    <property type="molecule type" value="Genomic_DNA"/>
</dbReference>
<keyword evidence="3" id="KW-0812">Transmembrane</keyword>
<protein>
    <submittedName>
        <fullName evidence="4">Multidrug efflux pump subunit AcrA (Membrane-fusion protein)</fullName>
    </submittedName>
</protein>
<accession>A0A450TZ92</accession>
<name>A0A450TZ92_9GAMM</name>
<dbReference type="Gene3D" id="1.10.287.470">
    <property type="entry name" value="Helix hairpin bin"/>
    <property type="match status" value="1"/>
</dbReference>
<keyword evidence="2" id="KW-0175">Coiled coil</keyword>
<reference evidence="4" key="1">
    <citation type="submission" date="2019-02" db="EMBL/GenBank/DDBJ databases">
        <authorList>
            <person name="Gruber-Vodicka R. H."/>
            <person name="Seah K. B. B."/>
        </authorList>
    </citation>
    <scope>NUCLEOTIDE SEQUENCE</scope>
    <source>
        <strain evidence="4">BECK_BZ131</strain>
    </source>
</reference>
<organism evidence="4">
    <name type="scientific">Candidatus Kentrum sp. FW</name>
    <dbReference type="NCBI Taxonomy" id="2126338"/>
    <lineage>
        <taxon>Bacteria</taxon>
        <taxon>Pseudomonadati</taxon>
        <taxon>Pseudomonadota</taxon>
        <taxon>Gammaproteobacteria</taxon>
        <taxon>Candidatus Kentrum</taxon>
    </lineage>
</organism>
<dbReference type="PANTHER" id="PTHR32347:SF23">
    <property type="entry name" value="BLL5650 PROTEIN"/>
    <property type="match status" value="1"/>
</dbReference>
<dbReference type="Gene3D" id="2.40.50.100">
    <property type="match status" value="1"/>
</dbReference>
<dbReference type="PANTHER" id="PTHR32347">
    <property type="entry name" value="EFFLUX SYSTEM COMPONENT YKNX-RELATED"/>
    <property type="match status" value="1"/>
</dbReference>
<dbReference type="AlphaFoldDB" id="A0A450TZ92"/>
<proteinExistence type="predicted"/>
<evidence type="ECO:0000256" key="2">
    <source>
        <dbReference type="ARBA" id="ARBA00023054"/>
    </source>
</evidence>
<feature type="transmembrane region" description="Helical" evidence="3">
    <location>
        <begin position="189"/>
        <end position="212"/>
    </location>
</feature>
<gene>
    <name evidence="4" type="ORF">BECKFW1821C_GA0114237_107012</name>
</gene>
<evidence type="ECO:0000256" key="1">
    <source>
        <dbReference type="ARBA" id="ARBA00004196"/>
    </source>
</evidence>
<keyword evidence="3" id="KW-0472">Membrane</keyword>